<dbReference type="InterPro" id="IPR002789">
    <property type="entry name" value="HerA_central"/>
</dbReference>
<dbReference type="InterPro" id="IPR051162">
    <property type="entry name" value="T4SS_component"/>
</dbReference>
<comment type="caution">
    <text evidence="4">The sequence shown here is derived from an EMBL/GenBank/DDBJ whole genome shotgun (WGS) entry which is preliminary data.</text>
</comment>
<dbReference type="InterPro" id="IPR022458">
    <property type="entry name" value="Conjugative_coupling_TraG/TraD"/>
</dbReference>
<evidence type="ECO:0000313" key="5">
    <source>
        <dbReference type="Proteomes" id="UP000253647"/>
    </source>
</evidence>
<dbReference type="InterPro" id="IPR032689">
    <property type="entry name" value="TraG-D_C"/>
</dbReference>
<evidence type="ECO:0000313" key="4">
    <source>
        <dbReference type="EMBL" id="RCW63301.1"/>
    </source>
</evidence>
<reference evidence="4 5" key="1">
    <citation type="submission" date="2018-07" db="EMBL/GenBank/DDBJ databases">
        <title>Freshwater and sediment microbial communities from various areas in North America, analyzing microbe dynamics in response to fracking.</title>
        <authorList>
            <person name="Lamendella R."/>
        </authorList>
    </citation>
    <scope>NUCLEOTIDE SEQUENCE [LARGE SCALE GENOMIC DNA]</scope>
    <source>
        <strain evidence="4 5">105B</strain>
    </source>
</reference>
<organism evidence="4 5">
    <name type="scientific">Marinobacter nauticus</name>
    <name type="common">Marinobacter hydrocarbonoclasticus</name>
    <name type="synonym">Marinobacter aquaeolei</name>
    <dbReference type="NCBI Taxonomy" id="2743"/>
    <lineage>
        <taxon>Bacteria</taxon>
        <taxon>Pseudomonadati</taxon>
        <taxon>Pseudomonadota</taxon>
        <taxon>Gammaproteobacteria</taxon>
        <taxon>Pseudomonadales</taxon>
        <taxon>Marinobacteraceae</taxon>
        <taxon>Marinobacter</taxon>
    </lineage>
</organism>
<dbReference type="NCBIfam" id="TIGR03743">
    <property type="entry name" value="SXT_TraD"/>
    <property type="match status" value="1"/>
</dbReference>
<evidence type="ECO:0000259" key="2">
    <source>
        <dbReference type="Pfam" id="PF01935"/>
    </source>
</evidence>
<dbReference type="SUPFAM" id="SSF52540">
    <property type="entry name" value="P-loop containing nucleoside triphosphate hydrolases"/>
    <property type="match status" value="1"/>
</dbReference>
<gene>
    <name evidence="4" type="ORF">DET61_11971</name>
</gene>
<name>A0A368X5L0_MARNT</name>
<feature type="domain" description="TraD/TraG TraM recognition site" evidence="3">
    <location>
        <begin position="457"/>
        <end position="584"/>
    </location>
</feature>
<feature type="domain" description="Helicase HerA central" evidence="2">
    <location>
        <begin position="155"/>
        <end position="319"/>
    </location>
</feature>
<evidence type="ECO:0000259" key="3">
    <source>
        <dbReference type="Pfam" id="PF12696"/>
    </source>
</evidence>
<dbReference type="AlphaFoldDB" id="A0A368X5L0"/>
<dbReference type="RefSeq" id="WP_114435335.1">
    <property type="nucleotide sequence ID" value="NZ_QPJI01000019.1"/>
</dbReference>
<feature type="transmembrane region" description="Helical" evidence="1">
    <location>
        <begin position="20"/>
        <end position="39"/>
    </location>
</feature>
<dbReference type="InterPro" id="IPR027417">
    <property type="entry name" value="P-loop_NTPase"/>
</dbReference>
<dbReference type="Gene3D" id="3.40.50.300">
    <property type="entry name" value="P-loop containing nucleotide triphosphate hydrolases"/>
    <property type="match status" value="2"/>
</dbReference>
<keyword evidence="1" id="KW-0812">Transmembrane</keyword>
<proteinExistence type="predicted"/>
<evidence type="ECO:0000256" key="1">
    <source>
        <dbReference type="SAM" id="Phobius"/>
    </source>
</evidence>
<protein>
    <submittedName>
        <fullName evidence="4">Conjugal transfer pilus assembly protein TraD</fullName>
    </submittedName>
</protein>
<dbReference type="CDD" id="cd01127">
    <property type="entry name" value="TrwB_TraG_TraD_VirD4"/>
    <property type="match status" value="2"/>
</dbReference>
<dbReference type="Pfam" id="PF12696">
    <property type="entry name" value="TraG-D_C"/>
    <property type="match status" value="1"/>
</dbReference>
<dbReference type="EMBL" id="QPJI01000019">
    <property type="protein sequence ID" value="RCW63301.1"/>
    <property type="molecule type" value="Genomic_DNA"/>
</dbReference>
<dbReference type="PANTHER" id="PTHR30121:SF6">
    <property type="entry name" value="SLR6007 PROTEIN"/>
    <property type="match status" value="1"/>
</dbReference>
<sequence>MSMEYDAHGYEMVWRPNYELKAVVGWLLAIVGAVIVNFVGGLPTVPLYIMIAICLVMAAARARPALQLHRIHKNLKGQQLKEIELSEVVEQIKDRPDDQWLGFGFDWGPRHAQRAFELGKRDWAELRSKEDNPDMGVRWLHGIELNEGPIFQPMKHVEGHTLITGTTGSGKTRLFDLLITQRILAGESVIVLDPKGDAETRENMKRACNYMGDPRRFISFHPGFPLESVRLDPLANFSRPTELASRIAALIATSSGGEVFKDFGQMAMNNVIQGLLLIDARPTLTRLRRYLEGGTESLVLRAVQNYVEREAPDFHQDLQVALSKVEKASMLKRAAAAVRFYREFVQETKGNSDLEGLLTMFQHDKAHFSKMIASLLPIMNMLTSGDLGPMLSPERMDQDDTRPIYDTRKITEQNKVAYIGLDSLTDAMVGSAIGSMILSDLAAVAGDRYNYGTDLRPVNIFVDECAEVINDPLIQILNKGRGAKLRLFVATQTIADFEARLGDAAKATQVLGNINNNISLRVIDPDTQKYITDNLPLTRVKYVMRTQGMSSDSNDPAVFGGNHGERLMEEEAPLLQPQLLGYLPNLEYIAKISGGRIVKGRLPILVEKKESKAA</sequence>
<keyword evidence="1" id="KW-1133">Transmembrane helix</keyword>
<dbReference type="PANTHER" id="PTHR30121">
    <property type="entry name" value="UNCHARACTERIZED PROTEIN YJGR-RELATED"/>
    <property type="match status" value="1"/>
</dbReference>
<dbReference type="Proteomes" id="UP000253647">
    <property type="component" value="Unassembled WGS sequence"/>
</dbReference>
<dbReference type="Pfam" id="PF01935">
    <property type="entry name" value="DUF87"/>
    <property type="match status" value="1"/>
</dbReference>
<keyword evidence="1" id="KW-0472">Membrane</keyword>
<accession>A0A368X5L0</accession>